<reference evidence="1 2" key="1">
    <citation type="submission" date="2016-02" db="EMBL/GenBank/DDBJ databases">
        <title>Genome sequence of Clostridium tepidiprofundi DSM 19306.</title>
        <authorList>
            <person name="Poehlein A."/>
            <person name="Daniel R."/>
        </authorList>
    </citation>
    <scope>NUCLEOTIDE SEQUENCE [LARGE SCALE GENOMIC DNA]</scope>
    <source>
        <strain evidence="1 2">DSM 19306</strain>
    </source>
</reference>
<dbReference type="OrthoDB" id="1739422at2"/>
<proteinExistence type="predicted"/>
<dbReference type="Proteomes" id="UP000075531">
    <property type="component" value="Unassembled WGS sequence"/>
</dbReference>
<sequence>MNNSNSYYSYLYSLTNKEIEKKYKLLGEGISRKVYDLKNGLVLKLAKGQEGYYQNSVEYYVFSKANHKYLKYLCPILCFTPKLIIMKKARPLTKTVKDEYIDIKKIRSEKSALYDLKTLTRDFMLFYEDIISTSSWGELDHKNVLIDYGCTSEHGDLYYNWLFSFYYPFNIGASPSPPSPTPQR</sequence>
<evidence type="ECO:0000313" key="2">
    <source>
        <dbReference type="Proteomes" id="UP000075531"/>
    </source>
</evidence>
<evidence type="ECO:0008006" key="3">
    <source>
        <dbReference type="Google" id="ProtNLM"/>
    </source>
</evidence>
<keyword evidence="2" id="KW-1185">Reference proteome</keyword>
<name>A0A151B2C3_9CLOT</name>
<organism evidence="1 2">
    <name type="scientific">Clostridium tepidiprofundi DSM 19306</name>
    <dbReference type="NCBI Taxonomy" id="1121338"/>
    <lineage>
        <taxon>Bacteria</taxon>
        <taxon>Bacillati</taxon>
        <taxon>Bacillota</taxon>
        <taxon>Clostridia</taxon>
        <taxon>Eubacteriales</taxon>
        <taxon>Clostridiaceae</taxon>
        <taxon>Clostridium</taxon>
    </lineage>
</organism>
<evidence type="ECO:0000313" key="1">
    <source>
        <dbReference type="EMBL" id="KYH34026.1"/>
    </source>
</evidence>
<dbReference type="AlphaFoldDB" id="A0A151B2C3"/>
<dbReference type="PATRIC" id="fig|1121338.3.peg.2111"/>
<dbReference type="EMBL" id="LTBA01000028">
    <property type="protein sequence ID" value="KYH34026.1"/>
    <property type="molecule type" value="Genomic_DNA"/>
</dbReference>
<gene>
    <name evidence="1" type="ORF">CLTEP_20270</name>
</gene>
<comment type="caution">
    <text evidence="1">The sequence shown here is derived from an EMBL/GenBank/DDBJ whole genome shotgun (WGS) entry which is preliminary data.</text>
</comment>
<accession>A0A151B2C3</accession>
<dbReference type="RefSeq" id="WP_066826329.1">
    <property type="nucleotide sequence ID" value="NZ_LTBA01000028.1"/>
</dbReference>
<protein>
    <recommendedName>
        <fullName evidence="3">Protein kinase domain-containing protein</fullName>
    </recommendedName>
</protein>